<proteinExistence type="predicted"/>
<feature type="domain" description="Peptidase M12B propeptide" evidence="4">
    <location>
        <begin position="41"/>
        <end position="119"/>
    </location>
</feature>
<reference evidence="5" key="1">
    <citation type="submission" date="2021-06" db="EMBL/GenBank/DDBJ databases">
        <authorList>
            <person name="Hodson N. C."/>
            <person name="Mongue J. A."/>
            <person name="Jaron S. K."/>
        </authorList>
    </citation>
    <scope>NUCLEOTIDE SEQUENCE</scope>
</reference>
<feature type="non-terminal residue" evidence="5">
    <location>
        <position position="1"/>
    </location>
</feature>
<evidence type="ECO:0000256" key="3">
    <source>
        <dbReference type="SAM" id="SignalP"/>
    </source>
</evidence>
<dbReference type="AlphaFoldDB" id="A0A8J2NRZ8"/>
<dbReference type="InterPro" id="IPR002870">
    <property type="entry name" value="Peptidase_M12B_N"/>
</dbReference>
<keyword evidence="6" id="KW-1185">Reference proteome</keyword>
<evidence type="ECO:0000313" key="5">
    <source>
        <dbReference type="EMBL" id="CAG7723722.1"/>
    </source>
</evidence>
<evidence type="ECO:0000259" key="4">
    <source>
        <dbReference type="Pfam" id="PF01562"/>
    </source>
</evidence>
<name>A0A8J2NRZ8_9HEXA</name>
<evidence type="ECO:0000256" key="2">
    <source>
        <dbReference type="SAM" id="MobiDB-lite"/>
    </source>
</evidence>
<organism evidence="5 6">
    <name type="scientific">Allacma fusca</name>
    <dbReference type="NCBI Taxonomy" id="39272"/>
    <lineage>
        <taxon>Eukaryota</taxon>
        <taxon>Metazoa</taxon>
        <taxon>Ecdysozoa</taxon>
        <taxon>Arthropoda</taxon>
        <taxon>Hexapoda</taxon>
        <taxon>Collembola</taxon>
        <taxon>Symphypleona</taxon>
        <taxon>Sminthuridae</taxon>
        <taxon>Allacma</taxon>
    </lineage>
</organism>
<dbReference type="OrthoDB" id="412680at2759"/>
<dbReference type="EMBL" id="CAJVCH010101872">
    <property type="protein sequence ID" value="CAG7723722.1"/>
    <property type="molecule type" value="Genomic_DNA"/>
</dbReference>
<accession>A0A8J2NRZ8</accession>
<sequence>MIFSTVSPPLLILGLYLSCEFSISVRCMAKSLDNVKSEEVKVSFVTRIRNKREVHTSDFHIVRVQRPAHNSSFQIHLAKNDRLISPTLKIVHRDNSTADIFTGDATFPNEGNCFYSGVINSDSLEGHAALSACGENPGFHGVLLMDSGMYVLEPLSEPRSDDQDNSEMTHSLTPMGGDVSSGVRKCGKQNIYAPPGKPYTNSDKEMNENIGPVPLSANRNYYNNKGKHLKRGRTSSNSYSKPKSTFNGVYTMELALFADQSFMENMKKKLKTSKAIHGFICVLTEAMALLYKDKTMQTKIEFKLVHLEYFSKTPSAIKMNHGLLTPYLKSFCKYATDHSQTKAFDHAMLLTNTDLRDENSNAAV</sequence>
<protein>
    <recommendedName>
        <fullName evidence="4">Peptidase M12B propeptide domain-containing protein</fullName>
    </recommendedName>
</protein>
<comment type="caution">
    <text evidence="5">The sequence shown here is derived from an EMBL/GenBank/DDBJ whole genome shotgun (WGS) entry which is preliminary data.</text>
</comment>
<gene>
    <name evidence="5" type="ORF">AFUS01_LOCUS12790</name>
</gene>
<feature type="region of interest" description="Disordered" evidence="2">
    <location>
        <begin position="156"/>
        <end position="180"/>
    </location>
</feature>
<evidence type="ECO:0000313" key="6">
    <source>
        <dbReference type="Proteomes" id="UP000708208"/>
    </source>
</evidence>
<evidence type="ECO:0000256" key="1">
    <source>
        <dbReference type="ARBA" id="ARBA00023157"/>
    </source>
</evidence>
<dbReference type="Pfam" id="PF01562">
    <property type="entry name" value="Pep_M12B_propep"/>
    <property type="match status" value="1"/>
</dbReference>
<feature type="signal peptide" evidence="3">
    <location>
        <begin position="1"/>
        <end position="24"/>
    </location>
</feature>
<dbReference type="Proteomes" id="UP000708208">
    <property type="component" value="Unassembled WGS sequence"/>
</dbReference>
<keyword evidence="1" id="KW-1015">Disulfide bond</keyword>
<keyword evidence="3" id="KW-0732">Signal</keyword>
<feature type="chain" id="PRO_5035234453" description="Peptidase M12B propeptide domain-containing protein" evidence="3">
    <location>
        <begin position="25"/>
        <end position="364"/>
    </location>
</feature>